<feature type="compositionally biased region" description="Basic and acidic residues" evidence="2">
    <location>
        <begin position="59"/>
        <end position="72"/>
    </location>
</feature>
<dbReference type="Pfam" id="PF09072">
    <property type="entry name" value="TMA7"/>
    <property type="match status" value="1"/>
</dbReference>
<comment type="similarity">
    <text evidence="1">Belongs to the TMA7 family.</text>
</comment>
<reference evidence="3 4" key="1">
    <citation type="submission" date="2020-12" db="EMBL/GenBank/DDBJ databases">
        <title>De novo assembly of Tibetan sheep genome.</title>
        <authorList>
            <person name="Li X."/>
        </authorList>
    </citation>
    <scope>NUCLEOTIDE SEQUENCE [LARGE SCALE GENOMIC DNA]</scope>
    <source>
        <tissue evidence="3">Heart</tissue>
    </source>
</reference>
<name>A0A836A0B4_SHEEP</name>
<dbReference type="EMBL" id="JAEMGP010000015">
    <property type="protein sequence ID" value="KAG5199951.1"/>
    <property type="molecule type" value="Genomic_DNA"/>
</dbReference>
<gene>
    <name evidence="3" type="ORF">JEQ12_006430</name>
</gene>
<feature type="compositionally biased region" description="Basic and acidic residues" evidence="2">
    <location>
        <begin position="91"/>
        <end position="109"/>
    </location>
</feature>
<sequence>MEYLKLKRSLRVWAIHCTGSWKEIAGYIRLQFDQTEKAWDQKSDDLNFSSSASSGRVWGRGDRLHVEPRRWQEAASKQPKKQAKEMDEEDQAFKQKQKEEQKKLEELKAKAVGKGPPGHRWN</sequence>
<comment type="caution">
    <text evidence="3">The sequence shown here is derived from an EMBL/GenBank/DDBJ whole genome shotgun (WGS) entry which is preliminary data.</text>
</comment>
<protein>
    <recommendedName>
        <fullName evidence="5">Coiled-coil domain-containing protein 72</fullName>
    </recommendedName>
</protein>
<dbReference type="InterPro" id="IPR015157">
    <property type="entry name" value="TMA7"/>
</dbReference>
<accession>A0A836A0B4</accession>
<dbReference type="PANTHER" id="PTHR28632">
    <property type="entry name" value="TRANSLATION MACHINERY-ASSOCIATED PROTEIN 7"/>
    <property type="match status" value="1"/>
</dbReference>
<dbReference type="AlphaFoldDB" id="A0A836A0B4"/>
<evidence type="ECO:0000256" key="1">
    <source>
        <dbReference type="ARBA" id="ARBA00006631"/>
    </source>
</evidence>
<evidence type="ECO:0008006" key="5">
    <source>
        <dbReference type="Google" id="ProtNLM"/>
    </source>
</evidence>
<evidence type="ECO:0000313" key="4">
    <source>
        <dbReference type="Proteomes" id="UP000664991"/>
    </source>
</evidence>
<dbReference type="Proteomes" id="UP000664991">
    <property type="component" value="Chromosome 15"/>
</dbReference>
<evidence type="ECO:0000313" key="3">
    <source>
        <dbReference type="EMBL" id="KAG5199951.1"/>
    </source>
</evidence>
<proteinExistence type="inferred from homology"/>
<feature type="region of interest" description="Disordered" evidence="2">
    <location>
        <begin position="44"/>
        <end position="122"/>
    </location>
</feature>
<organism evidence="3 4">
    <name type="scientific">Ovis aries</name>
    <name type="common">Sheep</name>
    <dbReference type="NCBI Taxonomy" id="9940"/>
    <lineage>
        <taxon>Eukaryota</taxon>
        <taxon>Metazoa</taxon>
        <taxon>Chordata</taxon>
        <taxon>Craniata</taxon>
        <taxon>Vertebrata</taxon>
        <taxon>Euteleostomi</taxon>
        <taxon>Mammalia</taxon>
        <taxon>Eutheria</taxon>
        <taxon>Laurasiatheria</taxon>
        <taxon>Artiodactyla</taxon>
        <taxon>Ruminantia</taxon>
        <taxon>Pecora</taxon>
        <taxon>Bovidae</taxon>
        <taxon>Caprinae</taxon>
        <taxon>Ovis</taxon>
    </lineage>
</organism>
<evidence type="ECO:0000256" key="2">
    <source>
        <dbReference type="SAM" id="MobiDB-lite"/>
    </source>
</evidence>